<dbReference type="EMBL" id="SJPR01000001">
    <property type="protein sequence ID" value="TWT99621.1"/>
    <property type="molecule type" value="Genomic_DNA"/>
</dbReference>
<comment type="caution">
    <text evidence="4">The sequence shown here is derived from an EMBL/GenBank/DDBJ whole genome shotgun (WGS) entry which is preliminary data.</text>
</comment>
<protein>
    <submittedName>
        <fullName evidence="4">Type 4 prepilin-like proteins leader peptide-processing enzyme</fullName>
    </submittedName>
</protein>
<dbReference type="PANTHER" id="PTHR30487">
    <property type="entry name" value="TYPE 4 PREPILIN-LIKE PROTEINS LEADER PEPTIDE-PROCESSING ENZYME"/>
    <property type="match status" value="1"/>
</dbReference>
<feature type="transmembrane region" description="Helical" evidence="2">
    <location>
        <begin position="189"/>
        <end position="209"/>
    </location>
</feature>
<dbReference type="InterPro" id="IPR050882">
    <property type="entry name" value="Prepilin_peptidase/N-MTase"/>
</dbReference>
<dbReference type="Pfam" id="PF01478">
    <property type="entry name" value="Peptidase_A24"/>
    <property type="match status" value="2"/>
</dbReference>
<dbReference type="GO" id="GO:0006465">
    <property type="term" value="P:signal peptide processing"/>
    <property type="evidence" value="ECO:0007669"/>
    <property type="project" value="TreeGrafter"/>
</dbReference>
<feature type="transmembrane region" description="Helical" evidence="2">
    <location>
        <begin position="113"/>
        <end position="136"/>
    </location>
</feature>
<feature type="domain" description="Prepilin type IV endopeptidase peptidase" evidence="3">
    <location>
        <begin position="166"/>
        <end position="203"/>
    </location>
</feature>
<dbReference type="Proteomes" id="UP000317421">
    <property type="component" value="Unassembled WGS sequence"/>
</dbReference>
<feature type="transmembrane region" description="Helical" evidence="2">
    <location>
        <begin position="267"/>
        <end position="286"/>
    </location>
</feature>
<organism evidence="4 5">
    <name type="scientific">Botrimarina colliarenosi</name>
    <dbReference type="NCBI Taxonomy" id="2528001"/>
    <lineage>
        <taxon>Bacteria</taxon>
        <taxon>Pseudomonadati</taxon>
        <taxon>Planctomycetota</taxon>
        <taxon>Planctomycetia</taxon>
        <taxon>Pirellulales</taxon>
        <taxon>Lacipirellulaceae</taxon>
        <taxon>Botrimarina</taxon>
    </lineage>
</organism>
<feature type="transmembrane region" description="Helical" evidence="2">
    <location>
        <begin position="43"/>
        <end position="64"/>
    </location>
</feature>
<dbReference type="PANTHER" id="PTHR30487:SF0">
    <property type="entry name" value="PREPILIN LEADER PEPTIDASE_N-METHYLTRANSFERASE-RELATED"/>
    <property type="match status" value="1"/>
</dbReference>
<evidence type="ECO:0000256" key="1">
    <source>
        <dbReference type="ARBA" id="ARBA00005801"/>
    </source>
</evidence>
<feature type="transmembrane region" description="Helical" evidence="2">
    <location>
        <begin position="307"/>
        <end position="328"/>
    </location>
</feature>
<feature type="transmembrane region" description="Helical" evidence="2">
    <location>
        <begin position="444"/>
        <end position="466"/>
    </location>
</feature>
<evidence type="ECO:0000313" key="4">
    <source>
        <dbReference type="EMBL" id="TWT99621.1"/>
    </source>
</evidence>
<keyword evidence="2" id="KW-1133">Transmembrane helix</keyword>
<name>A0A5C6AKS8_9BACT</name>
<dbReference type="AlphaFoldDB" id="A0A5C6AKS8"/>
<feature type="transmembrane region" description="Helical" evidence="2">
    <location>
        <begin position="156"/>
        <end position="177"/>
    </location>
</feature>
<dbReference type="InterPro" id="IPR000045">
    <property type="entry name" value="Prepilin_IV_endopep_pep"/>
</dbReference>
<evidence type="ECO:0000313" key="5">
    <source>
        <dbReference type="Proteomes" id="UP000317421"/>
    </source>
</evidence>
<evidence type="ECO:0000259" key="3">
    <source>
        <dbReference type="Pfam" id="PF01478"/>
    </source>
</evidence>
<reference evidence="4 5" key="1">
    <citation type="submission" date="2019-02" db="EMBL/GenBank/DDBJ databases">
        <title>Deep-cultivation of Planctomycetes and their phenomic and genomic characterization uncovers novel biology.</title>
        <authorList>
            <person name="Wiegand S."/>
            <person name="Jogler M."/>
            <person name="Boedeker C."/>
            <person name="Pinto D."/>
            <person name="Vollmers J."/>
            <person name="Rivas-Marin E."/>
            <person name="Kohn T."/>
            <person name="Peeters S.H."/>
            <person name="Heuer A."/>
            <person name="Rast P."/>
            <person name="Oberbeckmann S."/>
            <person name="Bunk B."/>
            <person name="Jeske O."/>
            <person name="Meyerdierks A."/>
            <person name="Storesund J.E."/>
            <person name="Kallscheuer N."/>
            <person name="Luecker S."/>
            <person name="Lage O.M."/>
            <person name="Pohl T."/>
            <person name="Merkel B.J."/>
            <person name="Hornburger P."/>
            <person name="Mueller R.-W."/>
            <person name="Bruemmer F."/>
            <person name="Labrenz M."/>
            <person name="Spormann A.M."/>
            <person name="Op Den Camp H."/>
            <person name="Overmann J."/>
            <person name="Amann R."/>
            <person name="Jetten M.S.M."/>
            <person name="Mascher T."/>
            <person name="Medema M.H."/>
            <person name="Devos D.P."/>
            <person name="Kaster A.-K."/>
            <person name="Ovreas L."/>
            <person name="Rohde M."/>
            <person name="Galperin M.Y."/>
            <person name="Jogler C."/>
        </authorList>
    </citation>
    <scope>NUCLEOTIDE SEQUENCE [LARGE SCALE GENOMIC DNA]</scope>
    <source>
        <strain evidence="4 5">Pla108</strain>
    </source>
</reference>
<keyword evidence="2" id="KW-0812">Transmembrane</keyword>
<feature type="transmembrane region" description="Helical" evidence="2">
    <location>
        <begin position="413"/>
        <end position="432"/>
    </location>
</feature>
<gene>
    <name evidence="4" type="primary">outO</name>
    <name evidence="4" type="ORF">Pla108_05640</name>
</gene>
<evidence type="ECO:0000256" key="2">
    <source>
        <dbReference type="SAM" id="Phobius"/>
    </source>
</evidence>
<feature type="transmembrane region" description="Helical" evidence="2">
    <location>
        <begin position="334"/>
        <end position="354"/>
    </location>
</feature>
<proteinExistence type="inferred from homology"/>
<dbReference type="GO" id="GO:0005886">
    <property type="term" value="C:plasma membrane"/>
    <property type="evidence" value="ECO:0007669"/>
    <property type="project" value="TreeGrafter"/>
</dbReference>
<dbReference type="GO" id="GO:0004190">
    <property type="term" value="F:aspartic-type endopeptidase activity"/>
    <property type="evidence" value="ECO:0007669"/>
    <property type="project" value="InterPro"/>
</dbReference>
<comment type="similarity">
    <text evidence="1">Belongs to the peptidase A24 family.</text>
</comment>
<dbReference type="Gene3D" id="1.20.120.1220">
    <property type="match status" value="1"/>
</dbReference>
<keyword evidence="2" id="KW-0472">Membrane</keyword>
<sequence length="485" mass="52657">MGGVSNPDSGILAASVGCALSGSETPPTIFLVTNRSLSSPRRVILPLAIVFVVAAVAASLANAATYEWAWNQRRFSPWQPTPDGVRPRGWVDRLPIVGWLRLRRDAGALGRGFWVRPMAVELLFAAAMAALCWWEVDRQGLLAGQIAPLIAAPPEGWLWSTFVLHFVLSWLMLVASLIDLDEKTIPDEITVPGTLLGLVLATLLPMGLLPNVEERDLRPTTGVALEGVDGRQLVGPFAPVWLETTHVAAPNDWPVSLEGGPNNHRSLLLGLGCFGLWCFALTPRIWRTRHGVLQGLGMLLQRVGRELVRRPLREILILGVLGVTMAWFTGGDAWRGLLSALVGMIVAGGMVWAVRIVGSLALGKEAMGFGDVTLMMMVGAFLGWQAGLLVFFLAPFAALVIGVLQLVLRRDDVIPYGPFLCLGVSFVVVRWADVWPRAEGLFGMGTVLPAVLIICLLLLGVLLAIWRQFKLRVLGMSEDWADEDA</sequence>
<accession>A0A5C6AKS8</accession>
<keyword evidence="5" id="KW-1185">Reference proteome</keyword>
<feature type="domain" description="Prepilin type IV endopeptidase peptidase" evidence="3">
    <location>
        <begin position="316"/>
        <end position="403"/>
    </location>
</feature>